<gene>
    <name evidence="2" type="primary">LOC114241716</name>
</gene>
<dbReference type="OrthoDB" id="7433616at2759"/>
<proteinExistence type="predicted"/>
<dbReference type="KEGG" id="bman:114241716"/>
<dbReference type="AlphaFoldDB" id="A0A6J2JHF0"/>
<protein>
    <submittedName>
        <fullName evidence="2">Uncharacterized protein LOC114241716</fullName>
    </submittedName>
</protein>
<name>A0A6J2JHF0_BOMMA</name>
<dbReference type="SUPFAM" id="SSF54001">
    <property type="entry name" value="Cysteine proteinases"/>
    <property type="match status" value="1"/>
</dbReference>
<dbReference type="RefSeq" id="XP_028028442.1">
    <property type="nucleotide sequence ID" value="XM_028172641.1"/>
</dbReference>
<organism evidence="1 2">
    <name type="scientific">Bombyx mandarina</name>
    <name type="common">Wild silk moth</name>
    <name type="synonym">Wild silkworm</name>
    <dbReference type="NCBI Taxonomy" id="7092"/>
    <lineage>
        <taxon>Eukaryota</taxon>
        <taxon>Metazoa</taxon>
        <taxon>Ecdysozoa</taxon>
        <taxon>Arthropoda</taxon>
        <taxon>Hexapoda</taxon>
        <taxon>Insecta</taxon>
        <taxon>Pterygota</taxon>
        <taxon>Neoptera</taxon>
        <taxon>Endopterygota</taxon>
        <taxon>Lepidoptera</taxon>
        <taxon>Glossata</taxon>
        <taxon>Ditrysia</taxon>
        <taxon>Bombycoidea</taxon>
        <taxon>Bombycidae</taxon>
        <taxon>Bombycinae</taxon>
        <taxon>Bombyx</taxon>
    </lineage>
</organism>
<dbReference type="GeneID" id="114241716"/>
<dbReference type="InterPro" id="IPR038765">
    <property type="entry name" value="Papain-like_cys_pep_sf"/>
</dbReference>
<reference evidence="2" key="1">
    <citation type="submission" date="2025-08" db="UniProtKB">
        <authorList>
            <consortium name="RefSeq"/>
        </authorList>
    </citation>
    <scope>IDENTIFICATION</scope>
    <source>
        <tissue evidence="2">Silk gland</tissue>
    </source>
</reference>
<keyword evidence="1" id="KW-1185">Reference proteome</keyword>
<accession>A0A6J2JHF0</accession>
<evidence type="ECO:0000313" key="2">
    <source>
        <dbReference type="RefSeq" id="XP_028028442.1"/>
    </source>
</evidence>
<evidence type="ECO:0000313" key="1">
    <source>
        <dbReference type="Proteomes" id="UP000504629"/>
    </source>
</evidence>
<sequence length="242" mass="27648">MGIINSEKYSLESFGKDERDIFRDIYKEYRSLNGSEPINYHDWLVMNNFGILSDTQESLFQRKMSKRSTVDNKREFINTVKKGDILITGRGVGGLIGHAAIMTSDYWVLEMPGGDGWELGIPDNNRQVPKDQWFDMHASDWTTVYRCTDAEAAVMAARWADRTYYNPSGGEKKVKHITYQLTTDIWSTNPSYCSKLVIQAYYFGTGSKSVIKDLSLIGRLIVPSTIPSYFLRPYGLINKGKY</sequence>
<dbReference type="Proteomes" id="UP000504629">
    <property type="component" value="Unplaced"/>
</dbReference>